<dbReference type="AlphaFoldDB" id="A0A0C2A025"/>
<dbReference type="Pfam" id="PF17517">
    <property type="entry name" value="IgGFc_binding"/>
    <property type="match status" value="1"/>
</dbReference>
<evidence type="ECO:0000259" key="2">
    <source>
        <dbReference type="Pfam" id="PF17517"/>
    </source>
</evidence>
<organism evidence="3 4">
    <name type="scientific">Enhygromyxa salina</name>
    <dbReference type="NCBI Taxonomy" id="215803"/>
    <lineage>
        <taxon>Bacteria</taxon>
        <taxon>Pseudomonadati</taxon>
        <taxon>Myxococcota</taxon>
        <taxon>Polyangia</taxon>
        <taxon>Nannocystales</taxon>
        <taxon>Nannocystaceae</taxon>
        <taxon>Enhygromyxa</taxon>
    </lineage>
</organism>
<feature type="region of interest" description="Disordered" evidence="1">
    <location>
        <begin position="40"/>
        <end position="81"/>
    </location>
</feature>
<reference evidence="3 4" key="1">
    <citation type="submission" date="2014-12" db="EMBL/GenBank/DDBJ databases">
        <title>Genome assembly of Enhygromyxa salina DSM 15201.</title>
        <authorList>
            <person name="Sharma G."/>
            <person name="Subramanian S."/>
        </authorList>
    </citation>
    <scope>NUCLEOTIDE SEQUENCE [LARGE SCALE GENOMIC DNA]</scope>
    <source>
        <strain evidence="3 4">DSM 15201</strain>
    </source>
</reference>
<name>A0A0C2A025_9BACT</name>
<accession>A0A0C2A025</accession>
<sequence>MRGHLHFGAPLLASVASWVIAPGCSLNIVDTLVGSSADAAADGATEGPLGEDGDNFEDSGEDGDSFGDEQGEEGPSSPLFDVGEAASSISCEFAAQFPSHIGCEFYGVDLDGPGLFEKDPFGFVVINPLSGPVEVTLERHGERGWTIVESRMVAGSDEAVLLPGDSEVHGTGLHEHATLRMTATAPVIVIQASPATGAGYSASATMLQPTAAWSTRNPVAGWRTHPGVGEPSFLAVVAQSSGTSVAVTPMFGIANIPPSWEPFIEIIDEDAEPVQIAVTLPVEPGQLLRLDATAIDAAEVDHGTSGTMVESGQEHLTSVFSAHTCAAIPDYEGSCGHMQEQLSAQLIGTQFVGPRLVAANVGLGPNGELGHERTMIQVAATEPNTEVVFSYLDAQDAVVELDSVIMDPDEPFAIYEYDHELSVSADRPILAAAYMTNAQLTGLGSASMVQLAPVDQWTGSHWVWVPQGFETHLLVTAKAGAAVEVEWLTGLEEDNTPQSAVLLEDNETAADGAGPWSVRRYAVPPGIYRVETSGRASVVVSGWAPGDGFAYLAGWGPSLADLGPAG</sequence>
<proteinExistence type="predicted"/>
<evidence type="ECO:0000313" key="3">
    <source>
        <dbReference type="EMBL" id="KIG16728.1"/>
    </source>
</evidence>
<dbReference type="RefSeq" id="WP_052549207.1">
    <property type="nucleotide sequence ID" value="NZ_JMCC02000033.1"/>
</dbReference>
<dbReference type="EMBL" id="JMCC02000033">
    <property type="protein sequence ID" value="KIG16728.1"/>
    <property type="molecule type" value="Genomic_DNA"/>
</dbReference>
<gene>
    <name evidence="3" type="ORF">DB30_04201</name>
</gene>
<feature type="compositionally biased region" description="Acidic residues" evidence="1">
    <location>
        <begin position="49"/>
        <end position="72"/>
    </location>
</feature>
<evidence type="ECO:0000256" key="1">
    <source>
        <dbReference type="SAM" id="MobiDB-lite"/>
    </source>
</evidence>
<dbReference type="InterPro" id="IPR035234">
    <property type="entry name" value="IgGFc-bd_N"/>
</dbReference>
<protein>
    <submittedName>
        <fullName evidence="3">Dipeptide-binding ABC transporter, periplasmic substrate-binding component</fullName>
    </submittedName>
</protein>
<feature type="domain" description="IgGFc-binding protein N-terminal" evidence="2">
    <location>
        <begin position="203"/>
        <end position="486"/>
    </location>
</feature>
<evidence type="ECO:0000313" key="4">
    <source>
        <dbReference type="Proteomes" id="UP000031599"/>
    </source>
</evidence>
<comment type="caution">
    <text evidence="3">The sequence shown here is derived from an EMBL/GenBank/DDBJ whole genome shotgun (WGS) entry which is preliminary data.</text>
</comment>
<dbReference type="Proteomes" id="UP000031599">
    <property type="component" value="Unassembled WGS sequence"/>
</dbReference>